<dbReference type="Gene3D" id="3.20.20.370">
    <property type="entry name" value="Glycoside hydrolase/deacetylase"/>
    <property type="match status" value="1"/>
</dbReference>
<gene>
    <name evidence="3" type="ORF">HNQ09_000229</name>
</gene>
<name>A0A7W8GC57_9DEIO</name>
<dbReference type="Pfam" id="PF01522">
    <property type="entry name" value="Polysacc_deac_1"/>
    <property type="match status" value="2"/>
</dbReference>
<dbReference type="AlphaFoldDB" id="A0A7W8GC57"/>
<dbReference type="EMBL" id="JACHFN010000001">
    <property type="protein sequence ID" value="MBB5232812.1"/>
    <property type="molecule type" value="Genomic_DNA"/>
</dbReference>
<dbReference type="InterPro" id="IPR002509">
    <property type="entry name" value="NODB_dom"/>
</dbReference>
<evidence type="ECO:0000313" key="4">
    <source>
        <dbReference type="Proteomes" id="UP000525389"/>
    </source>
</evidence>
<dbReference type="CDD" id="cd10918">
    <property type="entry name" value="CE4_NodB_like_5s_6s"/>
    <property type="match status" value="1"/>
</dbReference>
<organism evidence="3 4">
    <name type="scientific">Deinococcus budaensis</name>
    <dbReference type="NCBI Taxonomy" id="1665626"/>
    <lineage>
        <taxon>Bacteria</taxon>
        <taxon>Thermotogati</taxon>
        <taxon>Deinococcota</taxon>
        <taxon>Deinococci</taxon>
        <taxon>Deinococcales</taxon>
        <taxon>Deinococcaceae</taxon>
        <taxon>Deinococcus</taxon>
    </lineage>
</organism>
<dbReference type="GO" id="GO:0016810">
    <property type="term" value="F:hydrolase activity, acting on carbon-nitrogen (but not peptide) bonds"/>
    <property type="evidence" value="ECO:0007669"/>
    <property type="project" value="InterPro"/>
</dbReference>
<evidence type="ECO:0000256" key="1">
    <source>
        <dbReference type="ARBA" id="ARBA00022729"/>
    </source>
</evidence>
<dbReference type="PROSITE" id="PS51677">
    <property type="entry name" value="NODB"/>
    <property type="match status" value="1"/>
</dbReference>
<dbReference type="GO" id="GO:0005975">
    <property type="term" value="P:carbohydrate metabolic process"/>
    <property type="evidence" value="ECO:0007669"/>
    <property type="project" value="InterPro"/>
</dbReference>
<proteinExistence type="predicted"/>
<reference evidence="3 4" key="1">
    <citation type="submission" date="2020-08" db="EMBL/GenBank/DDBJ databases">
        <title>Genomic Encyclopedia of Type Strains, Phase IV (KMG-IV): sequencing the most valuable type-strain genomes for metagenomic binning, comparative biology and taxonomic classification.</title>
        <authorList>
            <person name="Goeker M."/>
        </authorList>
    </citation>
    <scope>NUCLEOTIDE SEQUENCE [LARGE SCALE GENOMIC DNA]</scope>
    <source>
        <strain evidence="3 4">DSM 101791</strain>
    </source>
</reference>
<feature type="domain" description="NodB homology" evidence="2">
    <location>
        <begin position="82"/>
        <end position="350"/>
    </location>
</feature>
<protein>
    <submittedName>
        <fullName evidence="3">Peptidoglycan/xylan/chitin deacetylase (PgdA/CDA1 family)</fullName>
    </submittedName>
</protein>
<dbReference type="Proteomes" id="UP000525389">
    <property type="component" value="Unassembled WGS sequence"/>
</dbReference>
<dbReference type="RefSeq" id="WP_184024318.1">
    <property type="nucleotide sequence ID" value="NZ_JACHFN010000001.1"/>
</dbReference>
<keyword evidence="1" id="KW-0732">Signal</keyword>
<dbReference type="PANTHER" id="PTHR34216:SF7">
    <property type="entry name" value="POLY-BETA-1,6-N-ACETYL-D-GLUCOSAMINE N-DEACETYLASE"/>
    <property type="match status" value="1"/>
</dbReference>
<accession>A0A7W8GC57</accession>
<dbReference type="PANTHER" id="PTHR34216">
    <property type="match status" value="1"/>
</dbReference>
<evidence type="ECO:0000313" key="3">
    <source>
        <dbReference type="EMBL" id="MBB5232812.1"/>
    </source>
</evidence>
<comment type="caution">
    <text evidence="3">The sequence shown here is derived from an EMBL/GenBank/DDBJ whole genome shotgun (WGS) entry which is preliminary data.</text>
</comment>
<keyword evidence="4" id="KW-1185">Reference proteome</keyword>
<dbReference type="SUPFAM" id="SSF88713">
    <property type="entry name" value="Glycoside hydrolase/deacetylase"/>
    <property type="match status" value="1"/>
</dbReference>
<dbReference type="InterPro" id="IPR051398">
    <property type="entry name" value="Polysacch_Deacetylase"/>
</dbReference>
<evidence type="ECO:0000259" key="2">
    <source>
        <dbReference type="PROSITE" id="PS51677"/>
    </source>
</evidence>
<dbReference type="InterPro" id="IPR011330">
    <property type="entry name" value="Glyco_hydro/deAcase_b/a-brl"/>
</dbReference>
<sequence>MPGSGRVRRGLRRLRGRVQHLADPPGVILLYHRVACPEVDPWGISVRPEHFAQHLEVLRRLARPAALARLGQDAGAGRRRGGLVAVTFDDGYADNLHAALPLLARHEVPATVFVASGYLGQPGPFWWDELAQLILRSPVLPERWRLENPDQEWRLGRAAQGPVSPAWRAETAADPGPRGRLYLDLYWRLRTLSGPDREALLSAVRAWVGASPPAEGPGAPDPHNRPLTPAELERLAAHPLVEIGAHTVTHPPLAELGPAAQRAEIQASKTRLEGLLQRPVTSFSLPYGSRSDQTLELVRQAGFVRACTSVSRGVRRGDQALALPRFSVADWNGQEFAARLGHWLGRSLAR</sequence>